<proteinExistence type="inferred from homology"/>
<gene>
    <name evidence="4" type="ORF">C5Q96_07700</name>
</gene>
<dbReference type="Pfam" id="PF01041">
    <property type="entry name" value="DegT_DnrJ_EryC1"/>
    <property type="match status" value="1"/>
</dbReference>
<dbReference type="CDD" id="cd00616">
    <property type="entry name" value="AHBA_syn"/>
    <property type="match status" value="1"/>
</dbReference>
<dbReference type="GeneID" id="78392147"/>
<dbReference type="EMBL" id="CP027228">
    <property type="protein sequence ID" value="AVM48743.1"/>
    <property type="molecule type" value="Genomic_DNA"/>
</dbReference>
<feature type="modified residue" description="N6-(pyridoxal phosphate)lysine" evidence="2">
    <location>
        <position position="196"/>
    </location>
</feature>
<dbReference type="GO" id="GO:0008483">
    <property type="term" value="F:transaminase activity"/>
    <property type="evidence" value="ECO:0007669"/>
    <property type="project" value="TreeGrafter"/>
</dbReference>
<dbReference type="RefSeq" id="WP_106057797.1">
    <property type="nucleotide sequence ID" value="NZ_CP027228.1"/>
</dbReference>
<evidence type="ECO:0000313" key="5">
    <source>
        <dbReference type="Proteomes" id="UP000237883"/>
    </source>
</evidence>
<dbReference type="FunFam" id="3.90.1150.10:FF:000092">
    <property type="entry name" value="Capsular polysaccharide biosynthesis protein"/>
    <property type="match status" value="1"/>
</dbReference>
<dbReference type="InterPro" id="IPR000653">
    <property type="entry name" value="DegT/StrS_aminotransferase"/>
</dbReference>
<dbReference type="InterPro" id="IPR015424">
    <property type="entry name" value="PyrdxlP-dep_Trfase"/>
</dbReference>
<dbReference type="GO" id="GO:0000271">
    <property type="term" value="P:polysaccharide biosynthetic process"/>
    <property type="evidence" value="ECO:0007669"/>
    <property type="project" value="TreeGrafter"/>
</dbReference>
<dbReference type="FunFam" id="3.40.640.10:FF:000077">
    <property type="entry name" value="Spore coat polysaccharide biosynthesis protein spsC"/>
    <property type="match status" value="1"/>
</dbReference>
<keyword evidence="5" id="KW-1185">Reference proteome</keyword>
<dbReference type="OrthoDB" id="9810913at2"/>
<evidence type="ECO:0000313" key="4">
    <source>
        <dbReference type="EMBL" id="AVM48743.1"/>
    </source>
</evidence>
<comment type="similarity">
    <text evidence="3">Belongs to the DegT/DnrJ/EryC1 family.</text>
</comment>
<reference evidence="5" key="1">
    <citation type="submission" date="2018-02" db="EMBL/GenBank/DDBJ databases">
        <authorList>
            <person name="Holder M.E."/>
            <person name="Ajami N.J."/>
            <person name="Petrosino J.F."/>
        </authorList>
    </citation>
    <scope>NUCLEOTIDE SEQUENCE [LARGE SCALE GENOMIC DNA]</scope>
    <source>
        <strain evidence="5">CCUG 47132</strain>
    </source>
</reference>
<protein>
    <submittedName>
        <fullName evidence="4">Capsular biosynthesis protein</fullName>
    </submittedName>
</protein>
<dbReference type="PANTHER" id="PTHR30244:SF34">
    <property type="entry name" value="DTDP-4-AMINO-4,6-DIDEOXYGALACTOSE TRANSAMINASE"/>
    <property type="match status" value="1"/>
</dbReference>
<dbReference type="Gene3D" id="3.40.640.10">
    <property type="entry name" value="Type I PLP-dependent aspartate aminotransferase-like (Major domain)"/>
    <property type="match status" value="1"/>
</dbReference>
<dbReference type="AlphaFoldDB" id="A0A2S0L626"/>
<dbReference type="InterPro" id="IPR015421">
    <property type="entry name" value="PyrdxlP-dep_Trfase_major"/>
</dbReference>
<dbReference type="InterPro" id="IPR015422">
    <property type="entry name" value="PyrdxlP-dep_Trfase_small"/>
</dbReference>
<sequence>MKVPFSPPDISELEINRVVEVLKSGWITTGPEVKEFERRIAEYIGVDKAVALSSATASLEAALHILGIGEGDEVIVPAYTYTASASPVVHKGAKLVIIDSAPETFEMDYDKVAEAINENTKAVIPVDLGGMICDYDRIFEIVESKKDLFKPANKLQAAIGRVAVISDGAHAFGSVKNGVKAGAIADFTSFSFHAVKNLTTAEGGALAWRNIDGVDNDELYHELQLYSLHGQSKDALSKNKAGAWEYDVVYPAYKCNMTNINAAIGIAQLERYEGLLARRRVLNERYEAALEKLGIKVMHHYTDEMTSTGHLYLVRIPGASVDDRNAVIQEMAEREIACNVHYKPLPMMTAYKNLGFDIADYPNAYHQYENLISLPIFSTMTDEQNEYVIENFVDILKKRGLIK</sequence>
<feature type="active site" description="Proton acceptor" evidence="1">
    <location>
        <position position="196"/>
    </location>
</feature>
<dbReference type="Proteomes" id="UP000237883">
    <property type="component" value="Chromosome"/>
</dbReference>
<dbReference type="PANTHER" id="PTHR30244">
    <property type="entry name" value="TRANSAMINASE"/>
    <property type="match status" value="1"/>
</dbReference>
<dbReference type="SUPFAM" id="SSF53383">
    <property type="entry name" value="PLP-dependent transferases"/>
    <property type="match status" value="1"/>
</dbReference>
<evidence type="ECO:0000256" key="2">
    <source>
        <dbReference type="PIRSR" id="PIRSR000390-2"/>
    </source>
</evidence>
<organism evidence="4 5">
    <name type="scientific">Mogibacterium diversum</name>
    <dbReference type="NCBI Taxonomy" id="114527"/>
    <lineage>
        <taxon>Bacteria</taxon>
        <taxon>Bacillati</taxon>
        <taxon>Bacillota</taxon>
        <taxon>Clostridia</taxon>
        <taxon>Peptostreptococcales</taxon>
        <taxon>Anaerovoracaceae</taxon>
        <taxon>Mogibacterium</taxon>
    </lineage>
</organism>
<dbReference type="PIRSF" id="PIRSF000390">
    <property type="entry name" value="PLP_StrS"/>
    <property type="match status" value="1"/>
</dbReference>
<dbReference type="KEGG" id="mdv:C5Q96_07700"/>
<name>A0A2S0L626_9FIRM</name>
<evidence type="ECO:0000256" key="1">
    <source>
        <dbReference type="PIRSR" id="PIRSR000390-1"/>
    </source>
</evidence>
<dbReference type="Gene3D" id="3.90.1150.10">
    <property type="entry name" value="Aspartate Aminotransferase, domain 1"/>
    <property type="match status" value="1"/>
</dbReference>
<accession>A0A2S0L626</accession>
<keyword evidence="2 3" id="KW-0663">Pyridoxal phosphate</keyword>
<dbReference type="GO" id="GO:0030170">
    <property type="term" value="F:pyridoxal phosphate binding"/>
    <property type="evidence" value="ECO:0007669"/>
    <property type="project" value="TreeGrafter"/>
</dbReference>
<evidence type="ECO:0000256" key="3">
    <source>
        <dbReference type="RuleBase" id="RU004508"/>
    </source>
</evidence>